<dbReference type="InterPro" id="IPR001296">
    <property type="entry name" value="Glyco_trans_1"/>
</dbReference>
<dbReference type="Gene3D" id="3.40.50.2000">
    <property type="entry name" value="Glycogen Phosphorylase B"/>
    <property type="match status" value="2"/>
</dbReference>
<evidence type="ECO:0000259" key="2">
    <source>
        <dbReference type="Pfam" id="PF13439"/>
    </source>
</evidence>
<organism evidence="3">
    <name type="scientific">freshwater metagenome</name>
    <dbReference type="NCBI Taxonomy" id="449393"/>
    <lineage>
        <taxon>unclassified sequences</taxon>
        <taxon>metagenomes</taxon>
        <taxon>ecological metagenomes</taxon>
    </lineage>
</organism>
<dbReference type="Pfam" id="PF13439">
    <property type="entry name" value="Glyco_transf_4"/>
    <property type="match status" value="1"/>
</dbReference>
<dbReference type="EMBL" id="CAEZXP010000009">
    <property type="protein sequence ID" value="CAB4708918.1"/>
    <property type="molecule type" value="Genomic_DNA"/>
</dbReference>
<proteinExistence type="predicted"/>
<sequence length="403" mass="43650">MTEPIRVMRVIARLNMGGPALHVSYLTEGLQTRGYDTTLVAGSLAHGESSMSFVAEELGVRIETVPQMHRDVSPLYDPLTVARLVKLIRTFRPHILHTHTAKAGTVGRVAAQLAGSAKPPIIVHTFHGHVLRGYFNPATTAFYRKLEHEMAEHTTRLVAVSPEVRDDLVELGVAPAEKFSVIRLGIDLEQRAGTSNRRAELRTLLGVPDHVFVVGWIGRMTGIKRVPDVLEAFRSLRARGVDARLCLVGDGPDRLQAEQIAHELGIARDTFFIGYQRDVSAYYAFIDALLLPSGNEGTPVVAIEALAAERPVVATRVGGVEDVVSDGVDGILCPVGDTEALASALERLARDPALRATMGAAGRERVVPRYRVSRLVDDVDALYRELLTEAGLPLPVPAAAIAA</sequence>
<feature type="domain" description="Glycosyl transferase family 1" evidence="1">
    <location>
        <begin position="206"/>
        <end position="365"/>
    </location>
</feature>
<feature type="domain" description="Glycosyltransferase subfamily 4-like N-terminal" evidence="2">
    <location>
        <begin position="16"/>
        <end position="190"/>
    </location>
</feature>
<dbReference type="InterPro" id="IPR028098">
    <property type="entry name" value="Glyco_trans_4-like_N"/>
</dbReference>
<dbReference type="PANTHER" id="PTHR45947:SF3">
    <property type="entry name" value="SULFOQUINOVOSYL TRANSFERASE SQD2"/>
    <property type="match status" value="1"/>
</dbReference>
<dbReference type="GO" id="GO:0016758">
    <property type="term" value="F:hexosyltransferase activity"/>
    <property type="evidence" value="ECO:0007669"/>
    <property type="project" value="TreeGrafter"/>
</dbReference>
<gene>
    <name evidence="3" type="ORF">UFOPK2399_01867</name>
</gene>
<accession>A0A6J6QJ93</accession>
<dbReference type="SUPFAM" id="SSF53756">
    <property type="entry name" value="UDP-Glycosyltransferase/glycogen phosphorylase"/>
    <property type="match status" value="1"/>
</dbReference>
<evidence type="ECO:0000259" key="1">
    <source>
        <dbReference type="Pfam" id="PF00534"/>
    </source>
</evidence>
<dbReference type="PANTHER" id="PTHR45947">
    <property type="entry name" value="SULFOQUINOVOSYL TRANSFERASE SQD2"/>
    <property type="match status" value="1"/>
</dbReference>
<protein>
    <submittedName>
        <fullName evidence="3">Unannotated protein</fullName>
    </submittedName>
</protein>
<dbReference type="CDD" id="cd03808">
    <property type="entry name" value="GT4_CapM-like"/>
    <property type="match status" value="1"/>
</dbReference>
<reference evidence="3" key="1">
    <citation type="submission" date="2020-05" db="EMBL/GenBank/DDBJ databases">
        <authorList>
            <person name="Chiriac C."/>
            <person name="Salcher M."/>
            <person name="Ghai R."/>
            <person name="Kavagutti S V."/>
        </authorList>
    </citation>
    <scope>NUCLEOTIDE SEQUENCE</scope>
</reference>
<dbReference type="AlphaFoldDB" id="A0A6J6QJ93"/>
<dbReference type="InterPro" id="IPR050194">
    <property type="entry name" value="Glycosyltransferase_grp1"/>
</dbReference>
<dbReference type="Pfam" id="PF00534">
    <property type="entry name" value="Glycos_transf_1"/>
    <property type="match status" value="1"/>
</dbReference>
<evidence type="ECO:0000313" key="3">
    <source>
        <dbReference type="EMBL" id="CAB4708918.1"/>
    </source>
</evidence>
<name>A0A6J6QJ93_9ZZZZ</name>